<accession>A0A4V0YFW4</accession>
<organism evidence="7 8">
    <name type="scientific">Xylanimonas protaetiae</name>
    <dbReference type="NCBI Taxonomy" id="2509457"/>
    <lineage>
        <taxon>Bacteria</taxon>
        <taxon>Bacillati</taxon>
        <taxon>Actinomycetota</taxon>
        <taxon>Actinomycetes</taxon>
        <taxon>Micrococcales</taxon>
        <taxon>Promicromonosporaceae</taxon>
        <taxon>Xylanimonas</taxon>
    </lineage>
</organism>
<dbReference type="GO" id="GO:0006465">
    <property type="term" value="P:signal peptide processing"/>
    <property type="evidence" value="ECO:0007669"/>
    <property type="project" value="UniProtKB-UniRule"/>
</dbReference>
<gene>
    <name evidence="7" type="ORF">ET471_02915</name>
</gene>
<evidence type="ECO:0000256" key="1">
    <source>
        <dbReference type="ARBA" id="ARBA00004370"/>
    </source>
</evidence>
<evidence type="ECO:0000256" key="2">
    <source>
        <dbReference type="ARBA" id="ARBA00022692"/>
    </source>
</evidence>
<dbReference type="GO" id="GO:0016020">
    <property type="term" value="C:membrane"/>
    <property type="evidence" value="ECO:0007669"/>
    <property type="project" value="UniProtKB-SubCell"/>
</dbReference>
<evidence type="ECO:0000256" key="5">
    <source>
        <dbReference type="NCBIfam" id="TIGR02228"/>
    </source>
</evidence>
<protein>
    <recommendedName>
        <fullName evidence="5">Signal peptidase I</fullName>
        <ecNumber evidence="5">3.4.21.89</ecNumber>
    </recommendedName>
</protein>
<dbReference type="InterPro" id="IPR019533">
    <property type="entry name" value="Peptidase_S26"/>
</dbReference>
<evidence type="ECO:0000313" key="8">
    <source>
        <dbReference type="Proteomes" id="UP000292118"/>
    </source>
</evidence>
<evidence type="ECO:0000313" key="7">
    <source>
        <dbReference type="EMBL" id="QAY69121.1"/>
    </source>
</evidence>
<keyword evidence="2 6" id="KW-0812">Transmembrane</keyword>
<dbReference type="CDD" id="cd06530">
    <property type="entry name" value="S26_SPase_I"/>
    <property type="match status" value="1"/>
</dbReference>
<keyword evidence="4 6" id="KW-0472">Membrane</keyword>
<dbReference type="GO" id="GO:0004252">
    <property type="term" value="F:serine-type endopeptidase activity"/>
    <property type="evidence" value="ECO:0007669"/>
    <property type="project" value="UniProtKB-UniRule"/>
</dbReference>
<dbReference type="InterPro" id="IPR001733">
    <property type="entry name" value="Peptidase_S26B"/>
</dbReference>
<dbReference type="RefSeq" id="WP_129186521.1">
    <property type="nucleotide sequence ID" value="NZ_CP035493.1"/>
</dbReference>
<dbReference type="AlphaFoldDB" id="A0A4V0YFW4"/>
<dbReference type="Proteomes" id="UP000292118">
    <property type="component" value="Chromosome"/>
</dbReference>
<evidence type="ECO:0000256" key="4">
    <source>
        <dbReference type="ARBA" id="ARBA00023136"/>
    </source>
</evidence>
<dbReference type="EC" id="3.4.21.89" evidence="5"/>
<dbReference type="InterPro" id="IPR036286">
    <property type="entry name" value="LexA/Signal_pep-like_sf"/>
</dbReference>
<name>A0A4V0YFW4_9MICO</name>
<dbReference type="GO" id="GO:0009003">
    <property type="term" value="F:signal peptidase activity"/>
    <property type="evidence" value="ECO:0007669"/>
    <property type="project" value="UniProtKB-EC"/>
</dbReference>
<evidence type="ECO:0000256" key="3">
    <source>
        <dbReference type="ARBA" id="ARBA00022989"/>
    </source>
</evidence>
<keyword evidence="3 6" id="KW-1133">Transmembrane helix</keyword>
<dbReference type="OrthoDB" id="3178064at2"/>
<dbReference type="KEGG" id="xya:ET471_02915"/>
<proteinExistence type="predicted"/>
<dbReference type="SUPFAM" id="SSF51306">
    <property type="entry name" value="LexA/Signal peptidase"/>
    <property type="match status" value="1"/>
</dbReference>
<dbReference type="NCBIfam" id="TIGR02228">
    <property type="entry name" value="sigpep_I_arch"/>
    <property type="match status" value="1"/>
</dbReference>
<comment type="subcellular location">
    <subcellularLocation>
        <location evidence="1">Membrane</location>
    </subcellularLocation>
</comment>
<reference evidence="7 8" key="1">
    <citation type="submission" date="2019-01" db="EMBL/GenBank/DDBJ databases">
        <title>Genome sequencing of strain FW10M-9.</title>
        <authorList>
            <person name="Heo J."/>
            <person name="Kim S.-J."/>
            <person name="Kim J.-S."/>
            <person name="Hong S.-B."/>
            <person name="Kwon S.-W."/>
        </authorList>
    </citation>
    <scope>NUCLEOTIDE SEQUENCE [LARGE SCALE GENOMIC DNA]</scope>
    <source>
        <strain evidence="7 8">FW10M-9</strain>
    </source>
</reference>
<sequence>MVHAPARPSSTRPAPALGSVALTLLLVALLGLVAAVTVAPRLVGAVPLAVANDSMQPSMARGDLVVVRPVPAELLEVGDVVAYRPVPGSGEVVTTRVTDVVVRDGAVVHLQTQGDASPYPDGPMDREQLKGRVAYAVPLVGRVAQQPWLLAAVTLGGAVLVGATALVLVGPAAPRPTWTRRLVTADGV</sequence>
<evidence type="ECO:0000256" key="6">
    <source>
        <dbReference type="SAM" id="Phobius"/>
    </source>
</evidence>
<keyword evidence="7" id="KW-0378">Hydrolase</keyword>
<dbReference type="EMBL" id="CP035493">
    <property type="protein sequence ID" value="QAY69121.1"/>
    <property type="molecule type" value="Genomic_DNA"/>
</dbReference>
<feature type="transmembrane region" description="Helical" evidence="6">
    <location>
        <begin position="148"/>
        <end position="173"/>
    </location>
</feature>
<keyword evidence="8" id="KW-1185">Reference proteome</keyword>